<evidence type="ECO:0000313" key="5">
    <source>
        <dbReference type="Proteomes" id="UP000229329"/>
    </source>
</evidence>
<accession>A0A2M8S3X7</accession>
<evidence type="ECO:0000256" key="1">
    <source>
        <dbReference type="ARBA" id="ARBA00023026"/>
    </source>
</evidence>
<proteinExistence type="predicted"/>
<name>A0A2M8S3X7_9PAST</name>
<keyword evidence="5" id="KW-1185">Reference proteome</keyword>
<dbReference type="GO" id="GO:0019867">
    <property type="term" value="C:outer membrane"/>
    <property type="evidence" value="ECO:0007669"/>
    <property type="project" value="InterPro"/>
</dbReference>
<comment type="caution">
    <text evidence="4">The sequence shown here is derived from an EMBL/GenBank/DDBJ whole genome shotgun (WGS) entry which is preliminary data.</text>
</comment>
<evidence type="ECO:0000259" key="3">
    <source>
        <dbReference type="Pfam" id="PF18883"/>
    </source>
</evidence>
<dbReference type="AlphaFoldDB" id="A0A2M8S3X7"/>
<protein>
    <recommendedName>
        <fullName evidence="6">ESPR domain-containing protein</fullName>
    </recommendedName>
</protein>
<dbReference type="Proteomes" id="UP000229329">
    <property type="component" value="Unassembled WGS sequence"/>
</dbReference>
<feature type="domain" description="Autochaperone" evidence="3">
    <location>
        <begin position="902"/>
        <end position="1008"/>
    </location>
</feature>
<evidence type="ECO:0000313" key="4">
    <source>
        <dbReference type="EMBL" id="PJG85830.1"/>
    </source>
</evidence>
<dbReference type="SUPFAM" id="SSF51126">
    <property type="entry name" value="Pectin lyase-like"/>
    <property type="match status" value="2"/>
</dbReference>
<dbReference type="Pfam" id="PF13018">
    <property type="entry name" value="ESPR"/>
    <property type="match status" value="1"/>
</dbReference>
<feature type="domain" description="ESPR" evidence="2">
    <location>
        <begin position="1"/>
        <end position="49"/>
    </location>
</feature>
<dbReference type="Gene3D" id="2.160.20.20">
    <property type="match status" value="2"/>
</dbReference>
<evidence type="ECO:0008006" key="6">
    <source>
        <dbReference type="Google" id="ProtNLM"/>
    </source>
</evidence>
<dbReference type="EMBL" id="PHHA01000005">
    <property type="protein sequence ID" value="PJG85830.1"/>
    <property type="molecule type" value="Genomic_DNA"/>
</dbReference>
<dbReference type="InterPro" id="IPR043990">
    <property type="entry name" value="AC_1"/>
</dbReference>
<dbReference type="RefSeq" id="WP_133118700.1">
    <property type="nucleotide sequence ID" value="NZ_PHHA01000005.1"/>
</dbReference>
<dbReference type="InterPro" id="IPR012332">
    <property type="entry name" value="Autotransporter_pectin_lyase_C"/>
</dbReference>
<reference evidence="4 5" key="1">
    <citation type="submission" date="2017-11" db="EMBL/GenBank/DDBJ databases">
        <title>Reclassification of Bisgaard taxon 7 as Conservatibacter flavescens gen. nov., sp. nov.</title>
        <authorList>
            <person name="Christensen H."/>
        </authorList>
    </citation>
    <scope>NUCLEOTIDE SEQUENCE [LARGE SCALE GENOMIC DNA]</scope>
    <source>
        <strain evidence="4 5">7_4</strain>
    </source>
</reference>
<dbReference type="NCBIfam" id="TIGR01414">
    <property type="entry name" value="autotrans_barl"/>
    <property type="match status" value="2"/>
</dbReference>
<keyword evidence="1" id="KW-0843">Virulence</keyword>
<dbReference type="InterPro" id="IPR011050">
    <property type="entry name" value="Pectin_lyase_fold/virulence"/>
</dbReference>
<sequence length="1055" mass="109077">MNKIYKVKFCKEMGIYVAVSELAKNAGKVKSSVKTMLGVAALGIAATALQGSILSTNAYAAECVARAGNTGWDVPNGSCEISGQNLSTQVGWTSVLRLGVRSDANVSINGDLGIDATTNSARYTRYDSTVISLVNNSHLNANNLNLAIRSGEPGKTVTVRGVTAWGGSSVTANDLTANVVYSGESNAFGDRGQAESYGIQVGTGITGEDRRAGTTSKITVNNADITVTNSAATGNGFFGFATPYLLSGIRVIRADDNAGSNAIYESTGKTTINAFDSSTNGSGDYIVGVYVSGENNKVLLNDSEITLGRSGQHSSALKIGKTRAVGAGGASIESKGHMILDSTAESRAPTVRLLGNNSSLKADFDTSSSKIISGGTALQFDNQDYLQAAAATGQSIALRNTDISTTSETASLIVNRLGMRNSTLTFSGDDTSVRAADKGWLISAEGTNDLVVNGEDAGEMTGLSYKTSNPVAQLNVNLNNQFTWHLNKKDTDTTASLDNLNLSNGAVLNGAYESTGTNNYTISATIGADRGNVRSDKGVINLSHDKKAGDVLHLEAHYEGKNEARLQLDTLLLEDDGNNKGNSVSDVLHIVGNSAGQTNIQITPVEGSHGGLTQQGIKVVQVDGDSPADNFRLIGDDVVSNDSISVKAPQKHQFTYRLYQGTNNDALGTNGIPENADITGIDSNDWYLRSSCTDGTHTVGGGAISTKYDGLGCITDDTITIEADGEVAKVEGAGGADTIIIRGKVNGDVYGGNAGVDNSAAKDGNDSILIEGSAVVSGTVFGQQGDDSITWTGDSAINGIDGGDGSDTATVSSSKYDGTQLLDGGDDAEIADDMIDTLNLNGIKVSANGDKIINWEVINLNNTQLDLAGTLTTSASTAHGLTISTDSVLGVTGTASTIVGHVKNSGTIDLHKNNSSTGQTLNINGDYTGDNGVVKMNTVWNAPGDANGANSTSDVLNISGKATGSTKVIPVKADGTENIIEGNIVKAAQIVNTIPVVNVGEAGDTAFTGTAQTTGAGEVQLAKRTVNGKDEYFWTLAALPPQPQPEPPQPQPEPP</sequence>
<dbReference type="InterPro" id="IPR024973">
    <property type="entry name" value="ESPR"/>
</dbReference>
<feature type="non-terminal residue" evidence="4">
    <location>
        <position position="1055"/>
    </location>
</feature>
<dbReference type="Pfam" id="PF18883">
    <property type="entry name" value="AC_1"/>
    <property type="match status" value="2"/>
</dbReference>
<evidence type="ECO:0000259" key="2">
    <source>
        <dbReference type="Pfam" id="PF13018"/>
    </source>
</evidence>
<gene>
    <name evidence="4" type="ORF">CVP05_03610</name>
</gene>
<organism evidence="4 5">
    <name type="scientific">Conservatibacter flavescens</name>
    <dbReference type="NCBI Taxonomy" id="28161"/>
    <lineage>
        <taxon>Bacteria</taxon>
        <taxon>Pseudomonadati</taxon>
        <taxon>Pseudomonadota</taxon>
        <taxon>Gammaproteobacteria</taxon>
        <taxon>Pasteurellales</taxon>
        <taxon>Pasteurellaceae</taxon>
        <taxon>Conservatibacter</taxon>
    </lineage>
</organism>
<dbReference type="OrthoDB" id="6053567at2"/>
<dbReference type="InterPro" id="IPR006315">
    <property type="entry name" value="OM_autotransptr_brl_dom"/>
</dbReference>
<feature type="domain" description="Autochaperone" evidence="3">
    <location>
        <begin position="532"/>
        <end position="635"/>
    </location>
</feature>